<accession>A0A5B7FW49</accession>
<evidence type="ECO:0000313" key="2">
    <source>
        <dbReference type="EMBL" id="MPC49617.1"/>
    </source>
</evidence>
<proteinExistence type="predicted"/>
<sequence length="60" mass="6656">MEGTGTGIRKLHLPASTQVFRGTANRLRKNREEGEQEETPFALAIPLRLHPMSNTGPDNL</sequence>
<evidence type="ECO:0000256" key="1">
    <source>
        <dbReference type="SAM" id="MobiDB-lite"/>
    </source>
</evidence>
<evidence type="ECO:0000313" key="3">
    <source>
        <dbReference type="Proteomes" id="UP000324222"/>
    </source>
</evidence>
<organism evidence="2 3">
    <name type="scientific">Portunus trituberculatus</name>
    <name type="common">Swimming crab</name>
    <name type="synonym">Neptunus trituberculatus</name>
    <dbReference type="NCBI Taxonomy" id="210409"/>
    <lineage>
        <taxon>Eukaryota</taxon>
        <taxon>Metazoa</taxon>
        <taxon>Ecdysozoa</taxon>
        <taxon>Arthropoda</taxon>
        <taxon>Crustacea</taxon>
        <taxon>Multicrustacea</taxon>
        <taxon>Malacostraca</taxon>
        <taxon>Eumalacostraca</taxon>
        <taxon>Eucarida</taxon>
        <taxon>Decapoda</taxon>
        <taxon>Pleocyemata</taxon>
        <taxon>Brachyura</taxon>
        <taxon>Eubrachyura</taxon>
        <taxon>Portunoidea</taxon>
        <taxon>Portunidae</taxon>
        <taxon>Portuninae</taxon>
        <taxon>Portunus</taxon>
    </lineage>
</organism>
<protein>
    <submittedName>
        <fullName evidence="2">Uncharacterized protein</fullName>
    </submittedName>
</protein>
<dbReference type="AlphaFoldDB" id="A0A5B7FW49"/>
<dbReference type="Proteomes" id="UP000324222">
    <property type="component" value="Unassembled WGS sequence"/>
</dbReference>
<dbReference type="EMBL" id="VSRR010008990">
    <property type="protein sequence ID" value="MPC49617.1"/>
    <property type="molecule type" value="Genomic_DNA"/>
</dbReference>
<gene>
    <name evidence="2" type="ORF">E2C01_043425</name>
</gene>
<comment type="caution">
    <text evidence="2">The sequence shown here is derived from an EMBL/GenBank/DDBJ whole genome shotgun (WGS) entry which is preliminary data.</text>
</comment>
<name>A0A5B7FW49_PORTR</name>
<reference evidence="2 3" key="1">
    <citation type="submission" date="2019-05" db="EMBL/GenBank/DDBJ databases">
        <title>Another draft genome of Portunus trituberculatus and its Hox gene families provides insights of decapod evolution.</title>
        <authorList>
            <person name="Jeong J.-H."/>
            <person name="Song I."/>
            <person name="Kim S."/>
            <person name="Choi T."/>
            <person name="Kim D."/>
            <person name="Ryu S."/>
            <person name="Kim W."/>
        </authorList>
    </citation>
    <scope>NUCLEOTIDE SEQUENCE [LARGE SCALE GENOMIC DNA]</scope>
    <source>
        <tissue evidence="2">Muscle</tissue>
    </source>
</reference>
<feature type="region of interest" description="Disordered" evidence="1">
    <location>
        <begin position="20"/>
        <end position="60"/>
    </location>
</feature>
<keyword evidence="3" id="KW-1185">Reference proteome</keyword>